<proteinExistence type="predicted"/>
<dbReference type="EMBL" id="CP095071">
    <property type="protein sequence ID" value="UOQ84610.1"/>
    <property type="molecule type" value="Genomic_DNA"/>
</dbReference>
<dbReference type="InterPro" id="IPR041633">
    <property type="entry name" value="Polbeta"/>
</dbReference>
<gene>
    <name evidence="2" type="ORF">MUN87_18400</name>
</gene>
<keyword evidence="3" id="KW-1185">Reference proteome</keyword>
<dbReference type="PANTHER" id="PTHR43852:SF3">
    <property type="entry name" value="NUCLEOTIDYLTRANSFERASE"/>
    <property type="match status" value="1"/>
</dbReference>
<accession>A0ABY4GJT6</accession>
<evidence type="ECO:0000259" key="1">
    <source>
        <dbReference type="Pfam" id="PF18765"/>
    </source>
</evidence>
<evidence type="ECO:0000313" key="3">
    <source>
        <dbReference type="Proteomes" id="UP000831537"/>
    </source>
</evidence>
<feature type="domain" description="Polymerase beta nucleotidyltransferase" evidence="1">
    <location>
        <begin position="12"/>
        <end position="97"/>
    </location>
</feature>
<dbReference type="Gene3D" id="3.30.460.10">
    <property type="entry name" value="Beta Polymerase, domain 2"/>
    <property type="match status" value="1"/>
</dbReference>
<dbReference type="CDD" id="cd05403">
    <property type="entry name" value="NT_KNTase_like"/>
    <property type="match status" value="1"/>
</dbReference>
<reference evidence="2 3" key="1">
    <citation type="submission" date="2022-04" db="EMBL/GenBank/DDBJ databases">
        <title>Gracilibacillus sp. isolated from saltern.</title>
        <authorList>
            <person name="Won M."/>
            <person name="Lee C.-M."/>
            <person name="Woen H.-Y."/>
            <person name="Kwon S.-W."/>
        </authorList>
    </citation>
    <scope>NUCLEOTIDE SEQUENCE [LARGE SCALE GENOMIC DNA]</scope>
    <source>
        <strain evidence="2 3">SSPM10-3</strain>
    </source>
</reference>
<dbReference type="PANTHER" id="PTHR43852">
    <property type="entry name" value="NUCLEOTIDYLTRANSFERASE"/>
    <property type="match status" value="1"/>
</dbReference>
<dbReference type="Proteomes" id="UP000831537">
    <property type="component" value="Chromosome"/>
</dbReference>
<sequence length="109" mass="12644">MYGIQNKTYTSLIRYFFNENDIKRVILFGSRAKATYTYNSDIDLYISYYGDKPYIIMDQIHDLAGIYSVDIVFEENANSVLKDQILRDGITIYDQNETVKRSKGSSISI</sequence>
<organism evidence="2 3">
    <name type="scientific">Gracilibacillus salinarum</name>
    <dbReference type="NCBI Taxonomy" id="2932255"/>
    <lineage>
        <taxon>Bacteria</taxon>
        <taxon>Bacillati</taxon>
        <taxon>Bacillota</taxon>
        <taxon>Bacilli</taxon>
        <taxon>Bacillales</taxon>
        <taxon>Bacillaceae</taxon>
        <taxon>Gracilibacillus</taxon>
    </lineage>
</organism>
<dbReference type="RefSeq" id="WP_244742607.1">
    <property type="nucleotide sequence ID" value="NZ_CP095071.1"/>
</dbReference>
<dbReference type="InterPro" id="IPR043519">
    <property type="entry name" value="NT_sf"/>
</dbReference>
<evidence type="ECO:0000313" key="2">
    <source>
        <dbReference type="EMBL" id="UOQ84610.1"/>
    </source>
</evidence>
<protein>
    <submittedName>
        <fullName evidence="2">Nucleotidyltransferase domain-containing protein</fullName>
    </submittedName>
</protein>
<dbReference type="SUPFAM" id="SSF81301">
    <property type="entry name" value="Nucleotidyltransferase"/>
    <property type="match status" value="1"/>
</dbReference>
<dbReference type="InterPro" id="IPR052930">
    <property type="entry name" value="TA_antitoxin_MntA"/>
</dbReference>
<dbReference type="Pfam" id="PF18765">
    <property type="entry name" value="Polbeta"/>
    <property type="match status" value="1"/>
</dbReference>
<name>A0ABY4GJT6_9BACI</name>